<protein>
    <recommendedName>
        <fullName evidence="3">histidine kinase</fullName>
        <ecNumber evidence="3">2.7.13.3</ecNumber>
    </recommendedName>
</protein>
<dbReference type="InterPro" id="IPR003594">
    <property type="entry name" value="HATPase_dom"/>
</dbReference>
<comment type="caution">
    <text evidence="12">The sequence shown here is derived from an EMBL/GenBank/DDBJ whole genome shotgun (WGS) entry which is preliminary data.</text>
</comment>
<evidence type="ECO:0000256" key="1">
    <source>
        <dbReference type="ARBA" id="ARBA00000085"/>
    </source>
</evidence>
<dbReference type="SMART" id="SM00387">
    <property type="entry name" value="HATPase_c"/>
    <property type="match status" value="1"/>
</dbReference>
<dbReference type="SUPFAM" id="SSF55874">
    <property type="entry name" value="ATPase domain of HSP90 chaperone/DNA topoisomerase II/histidine kinase"/>
    <property type="match status" value="1"/>
</dbReference>
<keyword evidence="5" id="KW-0808">Transferase</keyword>
<evidence type="ECO:0000313" key="13">
    <source>
        <dbReference type="Proteomes" id="UP000561417"/>
    </source>
</evidence>
<proteinExistence type="predicted"/>
<dbReference type="InterPro" id="IPR036890">
    <property type="entry name" value="HATPase_C_sf"/>
</dbReference>
<evidence type="ECO:0000256" key="3">
    <source>
        <dbReference type="ARBA" id="ARBA00012438"/>
    </source>
</evidence>
<dbReference type="InterPro" id="IPR004358">
    <property type="entry name" value="Sig_transdc_His_kin-like_C"/>
</dbReference>
<dbReference type="Pfam" id="PF02518">
    <property type="entry name" value="HATPase_c"/>
    <property type="match status" value="1"/>
</dbReference>
<dbReference type="PANTHER" id="PTHR44936">
    <property type="entry name" value="SENSOR PROTEIN CREC"/>
    <property type="match status" value="1"/>
</dbReference>
<evidence type="ECO:0000259" key="11">
    <source>
        <dbReference type="PROSITE" id="PS50109"/>
    </source>
</evidence>
<comment type="subcellular location">
    <subcellularLocation>
        <location evidence="2">Cell inner membrane</location>
        <topology evidence="2">Multi-pass membrane protein</topology>
    </subcellularLocation>
</comment>
<evidence type="ECO:0000256" key="2">
    <source>
        <dbReference type="ARBA" id="ARBA00004429"/>
    </source>
</evidence>
<keyword evidence="7 12" id="KW-0418">Kinase</keyword>
<dbReference type="Gene3D" id="3.30.565.10">
    <property type="entry name" value="Histidine kinase-like ATPase, C-terminal domain"/>
    <property type="match status" value="1"/>
</dbReference>
<accession>A0A840NYR1</accession>
<comment type="catalytic activity">
    <reaction evidence="1">
        <text>ATP + protein L-histidine = ADP + protein N-phospho-L-histidine.</text>
        <dbReference type="EC" id="2.7.13.3"/>
    </reaction>
</comment>
<feature type="domain" description="Histidine kinase" evidence="11">
    <location>
        <begin position="5"/>
        <end position="200"/>
    </location>
</feature>
<dbReference type="AlphaFoldDB" id="A0A840NYR1"/>
<organism evidence="12 13">
    <name type="scientific">Bartonella callosciuri</name>
    <dbReference type="NCBI Taxonomy" id="686223"/>
    <lineage>
        <taxon>Bacteria</taxon>
        <taxon>Pseudomonadati</taxon>
        <taxon>Pseudomonadota</taxon>
        <taxon>Alphaproteobacteria</taxon>
        <taxon>Hyphomicrobiales</taxon>
        <taxon>Bartonellaceae</taxon>
        <taxon>Bartonella</taxon>
    </lineage>
</organism>
<keyword evidence="8" id="KW-1133">Transmembrane helix</keyword>
<evidence type="ECO:0000256" key="8">
    <source>
        <dbReference type="ARBA" id="ARBA00022989"/>
    </source>
</evidence>
<reference evidence="12 13" key="1">
    <citation type="submission" date="2020-08" db="EMBL/GenBank/DDBJ databases">
        <title>Genomic Encyclopedia of Type Strains, Phase IV (KMG-IV): sequencing the most valuable type-strain genomes for metagenomic binning, comparative biology and taxonomic classification.</title>
        <authorList>
            <person name="Goeker M."/>
        </authorList>
    </citation>
    <scope>NUCLEOTIDE SEQUENCE [LARGE SCALE GENOMIC DNA]</scope>
    <source>
        <strain evidence="12 13">DSM 28538</strain>
    </source>
</reference>
<dbReference type="PRINTS" id="PR00344">
    <property type="entry name" value="BCTRLSENSOR"/>
</dbReference>
<dbReference type="Proteomes" id="UP000561417">
    <property type="component" value="Unassembled WGS sequence"/>
</dbReference>
<evidence type="ECO:0000256" key="5">
    <source>
        <dbReference type="ARBA" id="ARBA00022679"/>
    </source>
</evidence>
<evidence type="ECO:0000256" key="9">
    <source>
        <dbReference type="ARBA" id="ARBA00023012"/>
    </source>
</evidence>
<dbReference type="InterPro" id="IPR050980">
    <property type="entry name" value="2C_sensor_his_kinase"/>
</dbReference>
<keyword evidence="10" id="KW-0472">Membrane</keyword>
<dbReference type="EC" id="2.7.13.3" evidence="3"/>
<evidence type="ECO:0000256" key="6">
    <source>
        <dbReference type="ARBA" id="ARBA00022692"/>
    </source>
</evidence>
<dbReference type="GO" id="GO:0005886">
    <property type="term" value="C:plasma membrane"/>
    <property type="evidence" value="ECO:0007669"/>
    <property type="project" value="UniProtKB-SubCell"/>
</dbReference>
<gene>
    <name evidence="12" type="ORF">HNQ69_000321</name>
</gene>
<evidence type="ECO:0000313" key="12">
    <source>
        <dbReference type="EMBL" id="MBB5073217.1"/>
    </source>
</evidence>
<dbReference type="InterPro" id="IPR005467">
    <property type="entry name" value="His_kinase_dom"/>
</dbReference>
<evidence type="ECO:0000256" key="7">
    <source>
        <dbReference type="ARBA" id="ARBA00022777"/>
    </source>
</evidence>
<name>A0A840NYR1_9HYPH</name>
<keyword evidence="9" id="KW-0902">Two-component regulatory system</keyword>
<keyword evidence="4" id="KW-1003">Cell membrane</keyword>
<evidence type="ECO:0000256" key="10">
    <source>
        <dbReference type="ARBA" id="ARBA00023136"/>
    </source>
</evidence>
<dbReference type="GO" id="GO:0000155">
    <property type="term" value="F:phosphorelay sensor kinase activity"/>
    <property type="evidence" value="ECO:0007669"/>
    <property type="project" value="TreeGrafter"/>
</dbReference>
<keyword evidence="4" id="KW-0997">Cell inner membrane</keyword>
<dbReference type="PROSITE" id="PS50109">
    <property type="entry name" value="HIS_KIN"/>
    <property type="match status" value="1"/>
</dbReference>
<dbReference type="PANTHER" id="PTHR44936:SF5">
    <property type="entry name" value="SENSOR HISTIDINE KINASE ENVZ"/>
    <property type="match status" value="1"/>
</dbReference>
<evidence type="ECO:0000256" key="4">
    <source>
        <dbReference type="ARBA" id="ARBA00022519"/>
    </source>
</evidence>
<dbReference type="EMBL" id="JACHIM010000001">
    <property type="protein sequence ID" value="MBB5073217.1"/>
    <property type="molecule type" value="Genomic_DNA"/>
</dbReference>
<keyword evidence="6" id="KW-0812">Transmembrane</keyword>
<sequence length="200" mass="22860">MMLSDVSHDLRTIFTRFKLQLSLANTDFDMKPLEQNGSDTQNMLEGYLTFARGKENENVKIFDLNTLMQKFSADAHLHKHQFSYTIEDLKEIQACSHAFTRLLSNFVSNAFCYANTVKLTATYQQKSLIMTIDDDGPGIHKNMRTEVFKPFFRLDKARNQDASRTGLSLSIAQDIAHSHRGNIQLDDSPLQERAIIDIPL</sequence>
<keyword evidence="13" id="KW-1185">Reference proteome</keyword>